<dbReference type="InterPro" id="IPR003736">
    <property type="entry name" value="PAAI_dom"/>
</dbReference>
<gene>
    <name evidence="3" type="ORF">HK107_06975</name>
</gene>
<keyword evidence="1" id="KW-0378">Hydrolase</keyword>
<keyword evidence="4" id="KW-1185">Reference proteome</keyword>
<evidence type="ECO:0000313" key="3">
    <source>
        <dbReference type="EMBL" id="NNU16062.1"/>
    </source>
</evidence>
<dbReference type="Proteomes" id="UP000536835">
    <property type="component" value="Unassembled WGS sequence"/>
</dbReference>
<dbReference type="EMBL" id="JABFCX010000002">
    <property type="protein sequence ID" value="NNU16062.1"/>
    <property type="molecule type" value="Genomic_DNA"/>
</dbReference>
<name>A0A7Y3RMM8_9PROT</name>
<evidence type="ECO:0000313" key="4">
    <source>
        <dbReference type="Proteomes" id="UP000536835"/>
    </source>
</evidence>
<dbReference type="Pfam" id="PF03061">
    <property type="entry name" value="4HBT"/>
    <property type="match status" value="1"/>
</dbReference>
<evidence type="ECO:0000256" key="1">
    <source>
        <dbReference type="ARBA" id="ARBA00022801"/>
    </source>
</evidence>
<dbReference type="SUPFAM" id="SSF54637">
    <property type="entry name" value="Thioesterase/thiol ester dehydrase-isomerase"/>
    <property type="match status" value="1"/>
</dbReference>
<feature type="domain" description="Thioesterase" evidence="2">
    <location>
        <begin position="48"/>
        <end position="119"/>
    </location>
</feature>
<evidence type="ECO:0000259" key="2">
    <source>
        <dbReference type="Pfam" id="PF03061"/>
    </source>
</evidence>
<protein>
    <submittedName>
        <fullName evidence="3">PaaI family thioesterase</fullName>
    </submittedName>
</protein>
<comment type="caution">
    <text evidence="3">The sequence shown here is derived from an EMBL/GenBank/DDBJ whole genome shotgun (WGS) entry which is preliminary data.</text>
</comment>
<proteinExistence type="predicted"/>
<dbReference type="PANTHER" id="PTHR43240:SF10">
    <property type="entry name" value="BLL4964 PROTEIN"/>
    <property type="match status" value="1"/>
</dbReference>
<dbReference type="NCBIfam" id="TIGR00369">
    <property type="entry name" value="unchar_dom_1"/>
    <property type="match status" value="1"/>
</dbReference>
<dbReference type="InterPro" id="IPR029069">
    <property type="entry name" value="HotDog_dom_sf"/>
</dbReference>
<dbReference type="InterPro" id="IPR006683">
    <property type="entry name" value="Thioestr_dom"/>
</dbReference>
<reference evidence="3 4" key="1">
    <citation type="submission" date="2020-05" db="EMBL/GenBank/DDBJ databases">
        <title>Parvularcula mediterraneae sp. nov., isolated from polypropylene straw from shallow seawater of the seashore of Laganas in Zakynthos island, Greece.</title>
        <authorList>
            <person name="Szabo I."/>
            <person name="Al-Omari J."/>
            <person name="Rado J."/>
            <person name="Szerdahelyi G.S."/>
        </authorList>
    </citation>
    <scope>NUCLEOTIDE SEQUENCE [LARGE SCALE GENOMIC DNA]</scope>
    <source>
        <strain evidence="3 4">ZS-1/3</strain>
    </source>
</reference>
<dbReference type="Gene3D" id="3.10.129.10">
    <property type="entry name" value="Hotdog Thioesterase"/>
    <property type="match status" value="1"/>
</dbReference>
<dbReference type="PANTHER" id="PTHR43240">
    <property type="entry name" value="1,4-DIHYDROXY-2-NAPHTHOYL-COA THIOESTERASE 1"/>
    <property type="match status" value="1"/>
</dbReference>
<dbReference type="AlphaFoldDB" id="A0A7Y3RMM8"/>
<dbReference type="GO" id="GO:0005829">
    <property type="term" value="C:cytosol"/>
    <property type="evidence" value="ECO:0007669"/>
    <property type="project" value="TreeGrafter"/>
</dbReference>
<sequence length="137" mass="14686">MTSAVSPAEAEAFLRASFEGGKPPRVLEMERDRVVLRLDCGPGQLRPGGFVSGPTQMALADTAAYLAVFTRRGIEPMALTSNLSINFLRPCPSSWLEAEARVLKFGRSTVVTEVTMRGEASDKAVSHAVVTYAMPVG</sequence>
<organism evidence="3 4">
    <name type="scientific">Parvularcula mediterranea</name>
    <dbReference type="NCBI Taxonomy" id="2732508"/>
    <lineage>
        <taxon>Bacteria</taxon>
        <taxon>Pseudomonadati</taxon>
        <taxon>Pseudomonadota</taxon>
        <taxon>Alphaproteobacteria</taxon>
        <taxon>Parvularculales</taxon>
        <taxon>Parvularculaceae</taxon>
        <taxon>Parvularcula</taxon>
    </lineage>
</organism>
<accession>A0A7Y3RMM8</accession>
<dbReference type="CDD" id="cd03443">
    <property type="entry name" value="PaaI_thioesterase"/>
    <property type="match status" value="1"/>
</dbReference>
<dbReference type="GO" id="GO:0061522">
    <property type="term" value="F:1,4-dihydroxy-2-naphthoyl-CoA thioesterase activity"/>
    <property type="evidence" value="ECO:0007669"/>
    <property type="project" value="TreeGrafter"/>
</dbReference>